<evidence type="ECO:0008006" key="4">
    <source>
        <dbReference type="Google" id="ProtNLM"/>
    </source>
</evidence>
<keyword evidence="3" id="KW-1185">Reference proteome</keyword>
<reference evidence="3" key="1">
    <citation type="submission" date="2018-05" db="EMBL/GenBank/DDBJ databases">
        <authorList>
            <person name="Li Y."/>
        </authorList>
    </citation>
    <scope>NUCLEOTIDE SEQUENCE [LARGE SCALE GENOMIC DNA]</scope>
    <source>
        <strain evidence="3">3d-2-2</strain>
    </source>
</reference>
<sequence>MRAFHASRRLTAWFVCIALMLGAFAPAAMQVLSVVAPDAEWVEICTNSGNKLIRVDNAEQPQSIIQQHGTCVWCSLHADIAILPAYVVAALPAVLPNLQLPLPQADRPLRPRFIHTTFAPRGPPAQA</sequence>
<organism evidence="2 3">
    <name type="scientific">Corticimicrobacter populi</name>
    <dbReference type="NCBI Taxonomy" id="2175229"/>
    <lineage>
        <taxon>Bacteria</taxon>
        <taxon>Pseudomonadati</taxon>
        <taxon>Pseudomonadota</taxon>
        <taxon>Betaproteobacteria</taxon>
        <taxon>Burkholderiales</taxon>
        <taxon>Alcaligenaceae</taxon>
        <taxon>Corticimicrobacter</taxon>
    </lineage>
</organism>
<accession>A0A2V1JZQ1</accession>
<feature type="chain" id="PRO_5016042472" description="DUF2946 domain-containing protein" evidence="1">
    <location>
        <begin position="28"/>
        <end position="127"/>
    </location>
</feature>
<dbReference type="AlphaFoldDB" id="A0A2V1JZQ1"/>
<dbReference type="Proteomes" id="UP000245212">
    <property type="component" value="Unassembled WGS sequence"/>
</dbReference>
<evidence type="ECO:0000256" key="1">
    <source>
        <dbReference type="SAM" id="SignalP"/>
    </source>
</evidence>
<dbReference type="RefSeq" id="WP_109062451.1">
    <property type="nucleotide sequence ID" value="NZ_QETA01000005.1"/>
</dbReference>
<keyword evidence="1" id="KW-0732">Signal</keyword>
<evidence type="ECO:0000313" key="3">
    <source>
        <dbReference type="Proteomes" id="UP000245212"/>
    </source>
</evidence>
<dbReference type="Pfam" id="PF11162">
    <property type="entry name" value="DUF2946"/>
    <property type="match status" value="1"/>
</dbReference>
<gene>
    <name evidence="2" type="ORF">DD235_12595</name>
</gene>
<comment type="caution">
    <text evidence="2">The sequence shown here is derived from an EMBL/GenBank/DDBJ whole genome shotgun (WGS) entry which is preliminary data.</text>
</comment>
<name>A0A2V1JZQ1_9BURK</name>
<dbReference type="InterPro" id="IPR021333">
    <property type="entry name" value="DUF2946"/>
</dbReference>
<evidence type="ECO:0000313" key="2">
    <source>
        <dbReference type="EMBL" id="PWF22213.1"/>
    </source>
</evidence>
<protein>
    <recommendedName>
        <fullName evidence="4">DUF2946 domain-containing protein</fullName>
    </recommendedName>
</protein>
<proteinExistence type="predicted"/>
<feature type="signal peptide" evidence="1">
    <location>
        <begin position="1"/>
        <end position="27"/>
    </location>
</feature>
<dbReference type="EMBL" id="QETA01000005">
    <property type="protein sequence ID" value="PWF22213.1"/>
    <property type="molecule type" value="Genomic_DNA"/>
</dbReference>